<dbReference type="GO" id="GO:0016709">
    <property type="term" value="F:oxidoreductase activity, acting on paired donors, with incorporation or reduction of molecular oxygen, NAD(P)H as one donor, and incorporation of one atom of oxygen"/>
    <property type="evidence" value="ECO:0007669"/>
    <property type="project" value="TreeGrafter"/>
</dbReference>
<keyword evidence="8" id="KW-0503">Monooxygenase</keyword>
<name>A0AA86VDF7_9FABA</name>
<keyword evidence="5" id="KW-1133">Transmembrane helix</keyword>
<evidence type="ECO:0000313" key="9">
    <source>
        <dbReference type="EMBL" id="CAJ1933967.1"/>
    </source>
</evidence>
<dbReference type="Gene3D" id="1.10.630.10">
    <property type="entry name" value="Cytochrome P450"/>
    <property type="match status" value="1"/>
</dbReference>
<dbReference type="AlphaFoldDB" id="A0AA86VDF7"/>
<evidence type="ECO:0000256" key="5">
    <source>
        <dbReference type="ARBA" id="ARBA00022989"/>
    </source>
</evidence>
<evidence type="ECO:0008006" key="11">
    <source>
        <dbReference type="Google" id="ProtNLM"/>
    </source>
</evidence>
<dbReference type="PANTHER" id="PTHR24298">
    <property type="entry name" value="FLAVONOID 3'-MONOOXYGENASE-RELATED"/>
    <property type="match status" value="1"/>
</dbReference>
<dbReference type="GO" id="GO:0016020">
    <property type="term" value="C:membrane"/>
    <property type="evidence" value="ECO:0007669"/>
    <property type="project" value="UniProtKB-SubCell"/>
</dbReference>
<comment type="cofactor">
    <cofactor evidence="1 7">
        <name>heme</name>
        <dbReference type="ChEBI" id="CHEBI:30413"/>
    </cofactor>
</comment>
<comment type="similarity">
    <text evidence="8">Belongs to the cytochrome P450 family.</text>
</comment>
<dbReference type="PANTHER" id="PTHR24298:SF59">
    <property type="entry name" value="CYTOCHROME P450, FAMILY 705, SUBFAMILY A, POLYPEPTIDE 25-RELATED"/>
    <property type="match status" value="1"/>
</dbReference>
<keyword evidence="7 8" id="KW-0408">Iron</keyword>
<dbReference type="InterPro" id="IPR017972">
    <property type="entry name" value="Cyt_P450_CS"/>
</dbReference>
<dbReference type="PRINTS" id="PR00385">
    <property type="entry name" value="P450"/>
</dbReference>
<evidence type="ECO:0000256" key="4">
    <source>
        <dbReference type="ARBA" id="ARBA00022723"/>
    </source>
</evidence>
<evidence type="ECO:0000256" key="3">
    <source>
        <dbReference type="ARBA" id="ARBA00022692"/>
    </source>
</evidence>
<evidence type="ECO:0000256" key="2">
    <source>
        <dbReference type="ARBA" id="ARBA00004167"/>
    </source>
</evidence>
<dbReference type="InterPro" id="IPR051103">
    <property type="entry name" value="Plant_metabolite_P450s"/>
</dbReference>
<dbReference type="SUPFAM" id="SSF48264">
    <property type="entry name" value="Cytochrome P450"/>
    <property type="match status" value="1"/>
</dbReference>
<evidence type="ECO:0000256" key="7">
    <source>
        <dbReference type="PIRSR" id="PIRSR602401-1"/>
    </source>
</evidence>
<dbReference type="PRINTS" id="PR00463">
    <property type="entry name" value="EP450I"/>
</dbReference>
<accession>A0AA86VDF7</accession>
<dbReference type="InterPro" id="IPR036396">
    <property type="entry name" value="Cyt_P450_sf"/>
</dbReference>
<dbReference type="PROSITE" id="PS00086">
    <property type="entry name" value="CYTOCHROME_P450"/>
    <property type="match status" value="1"/>
</dbReference>
<dbReference type="InterPro" id="IPR002401">
    <property type="entry name" value="Cyt_P450_E_grp-I"/>
</dbReference>
<dbReference type="GO" id="GO:0005506">
    <property type="term" value="F:iron ion binding"/>
    <property type="evidence" value="ECO:0007669"/>
    <property type="project" value="InterPro"/>
</dbReference>
<gene>
    <name evidence="9" type="ORF">AYBTSS11_LOCUS6653</name>
</gene>
<keyword evidence="6" id="KW-0472">Membrane</keyword>
<dbReference type="Proteomes" id="UP001189624">
    <property type="component" value="Chromosome 2"/>
</dbReference>
<sequence length="225" mass="25257">MDSMKLKLFFSCWDKDLFIGGTYTSAEAMQWAMAELLNHPEAFQKVRKEIELVTGNGRLVDESDVPNMPYLQAVVKETLRLYPPGPVTTRECRQHCKINGFDVPPKTAVAINLYAIMRDPDSWDHPNEFLPERFLQEQDEDSSDGKRTKFNFVPFGGGRRGCPGTALAFSLMNTAVAAMVQCFDWKIGEDGKGEKVNMQSGSGMSLSMLHPLICVPVVHFNPYDV</sequence>
<dbReference type="Pfam" id="PF00067">
    <property type="entry name" value="p450"/>
    <property type="match status" value="1"/>
</dbReference>
<evidence type="ECO:0000313" key="10">
    <source>
        <dbReference type="Proteomes" id="UP001189624"/>
    </source>
</evidence>
<organism evidence="9 10">
    <name type="scientific">Sphenostylis stenocarpa</name>
    <dbReference type="NCBI Taxonomy" id="92480"/>
    <lineage>
        <taxon>Eukaryota</taxon>
        <taxon>Viridiplantae</taxon>
        <taxon>Streptophyta</taxon>
        <taxon>Embryophyta</taxon>
        <taxon>Tracheophyta</taxon>
        <taxon>Spermatophyta</taxon>
        <taxon>Magnoliopsida</taxon>
        <taxon>eudicotyledons</taxon>
        <taxon>Gunneridae</taxon>
        <taxon>Pentapetalae</taxon>
        <taxon>rosids</taxon>
        <taxon>fabids</taxon>
        <taxon>Fabales</taxon>
        <taxon>Fabaceae</taxon>
        <taxon>Papilionoideae</taxon>
        <taxon>50 kb inversion clade</taxon>
        <taxon>NPAAA clade</taxon>
        <taxon>indigoferoid/millettioid clade</taxon>
        <taxon>Phaseoleae</taxon>
        <taxon>Sphenostylis</taxon>
    </lineage>
</organism>
<evidence type="ECO:0000256" key="1">
    <source>
        <dbReference type="ARBA" id="ARBA00001971"/>
    </source>
</evidence>
<evidence type="ECO:0000256" key="6">
    <source>
        <dbReference type="ARBA" id="ARBA00023136"/>
    </source>
</evidence>
<keyword evidence="3" id="KW-0812">Transmembrane</keyword>
<evidence type="ECO:0000256" key="8">
    <source>
        <dbReference type="RuleBase" id="RU000461"/>
    </source>
</evidence>
<dbReference type="InterPro" id="IPR001128">
    <property type="entry name" value="Cyt_P450"/>
</dbReference>
<dbReference type="Gramene" id="rna-AYBTSS11_LOCUS6653">
    <property type="protein sequence ID" value="CAJ1933967.1"/>
    <property type="gene ID" value="gene-AYBTSS11_LOCUS6653"/>
</dbReference>
<keyword evidence="4 7" id="KW-0479">Metal-binding</keyword>
<keyword evidence="7 8" id="KW-0349">Heme</keyword>
<protein>
    <recommendedName>
        <fullName evidence="11">Cytochrome P450</fullName>
    </recommendedName>
</protein>
<dbReference type="GO" id="GO:0020037">
    <property type="term" value="F:heme binding"/>
    <property type="evidence" value="ECO:0007669"/>
    <property type="project" value="InterPro"/>
</dbReference>
<keyword evidence="8" id="KW-0560">Oxidoreductase</keyword>
<keyword evidence="10" id="KW-1185">Reference proteome</keyword>
<dbReference type="EMBL" id="OY731399">
    <property type="protein sequence ID" value="CAJ1933967.1"/>
    <property type="molecule type" value="Genomic_DNA"/>
</dbReference>
<feature type="binding site" description="axial binding residue" evidence="7">
    <location>
        <position position="162"/>
    </location>
    <ligand>
        <name>heme</name>
        <dbReference type="ChEBI" id="CHEBI:30413"/>
    </ligand>
    <ligandPart>
        <name>Fe</name>
        <dbReference type="ChEBI" id="CHEBI:18248"/>
    </ligandPart>
</feature>
<reference evidence="9" key="1">
    <citation type="submission" date="2023-10" db="EMBL/GenBank/DDBJ databases">
        <authorList>
            <person name="Domelevo Entfellner J.-B."/>
        </authorList>
    </citation>
    <scope>NUCLEOTIDE SEQUENCE</scope>
</reference>
<comment type="subcellular location">
    <subcellularLocation>
        <location evidence="2">Membrane</location>
        <topology evidence="2">Single-pass membrane protein</topology>
    </subcellularLocation>
</comment>
<proteinExistence type="inferred from homology"/>